<dbReference type="PANTHER" id="PTHR28165">
    <property type="entry name" value="NON-CLASSICAL EXPORT PROTEIN 2-RELATED"/>
    <property type="match status" value="1"/>
</dbReference>
<dbReference type="VEuPathDB" id="FungiDB:AeMF1_011992"/>
<dbReference type="Proteomes" id="UP000481153">
    <property type="component" value="Unassembled WGS sequence"/>
</dbReference>
<dbReference type="EMBL" id="VJMJ01000525">
    <property type="protein sequence ID" value="KAF0721084.1"/>
    <property type="molecule type" value="Genomic_DNA"/>
</dbReference>
<gene>
    <name evidence="3" type="ORF">Ae201684_014658</name>
    <name evidence="4" type="ORF">Ae201684_014661</name>
    <name evidence="2" type="ORF">Ae201684_019229</name>
</gene>
<feature type="transmembrane region" description="Helical" evidence="1">
    <location>
        <begin position="204"/>
        <end position="222"/>
    </location>
</feature>
<sequence length="366" mass="39078">MVAISNAHTAVRALQGVSAIGAMIFISLGYIEYTTGQLSSGAAIFSTVANYTALLSSVYYVGALRMLSWSSSAPRTSYQGLTDGAIAVALTLAGIFHMTSDAKEDCKSQNILFSTYHGRDLFRCGQMTFGIILTFVTAGLFFLTAASSFCVKSSSDASLVSEEAPSAAQEYADVQTPVDAKGLETSTAPVNRPALRALRLGGRAVQFACSAAAFVFTIAGFKHYYTGQYLSPKATYAILATYTCAGYSLWHLVAVEHFKLTRRPALKVERIMDALLAFAMLVAGVVVATSSQITNCDEANAKFEANHKTTLFRCGSMNSGVVFTLISVGMYLVTIVASFMSGAVEENGRLEPTPLNRSRNTISEEA</sequence>
<keyword evidence="5" id="KW-1185">Reference proteome</keyword>
<feature type="transmembrane region" description="Helical" evidence="1">
    <location>
        <begin position="43"/>
        <end position="61"/>
    </location>
</feature>
<feature type="transmembrane region" description="Helical" evidence="1">
    <location>
        <begin position="12"/>
        <end position="31"/>
    </location>
</feature>
<dbReference type="InterPro" id="IPR052649">
    <property type="entry name" value="NCE102-like"/>
</dbReference>
<feature type="transmembrane region" description="Helical" evidence="1">
    <location>
        <begin position="81"/>
        <end position="99"/>
    </location>
</feature>
<feature type="transmembrane region" description="Helical" evidence="1">
    <location>
        <begin position="321"/>
        <end position="340"/>
    </location>
</feature>
<keyword evidence="1" id="KW-0812">Transmembrane</keyword>
<evidence type="ECO:0000313" key="2">
    <source>
        <dbReference type="EMBL" id="KAF0721084.1"/>
    </source>
</evidence>
<dbReference type="EMBL" id="VJMJ01000199">
    <property type="protein sequence ID" value="KAF0727244.1"/>
    <property type="molecule type" value="Genomic_DNA"/>
</dbReference>
<name>A0A6G0WJ36_9STRA</name>
<dbReference type="PANTHER" id="PTHR28165:SF1">
    <property type="entry name" value="NON-CLASSICAL EXPORT PROTEIN 2-RELATED"/>
    <property type="match status" value="1"/>
</dbReference>
<protein>
    <recommendedName>
        <fullName evidence="6">MARVEL domain-containing protein</fullName>
    </recommendedName>
</protein>
<feature type="transmembrane region" description="Helical" evidence="1">
    <location>
        <begin position="234"/>
        <end position="253"/>
    </location>
</feature>
<keyword evidence="1" id="KW-0472">Membrane</keyword>
<feature type="transmembrane region" description="Helical" evidence="1">
    <location>
        <begin position="274"/>
        <end position="293"/>
    </location>
</feature>
<evidence type="ECO:0000313" key="4">
    <source>
        <dbReference type="EMBL" id="KAF0727244.1"/>
    </source>
</evidence>
<dbReference type="AlphaFoldDB" id="A0A6G0WJ36"/>
<evidence type="ECO:0000256" key="1">
    <source>
        <dbReference type="SAM" id="Phobius"/>
    </source>
</evidence>
<evidence type="ECO:0008006" key="6">
    <source>
        <dbReference type="Google" id="ProtNLM"/>
    </source>
</evidence>
<accession>A0A6G0WJ36</accession>
<comment type="caution">
    <text evidence="4">The sequence shown here is derived from an EMBL/GenBank/DDBJ whole genome shotgun (WGS) entry which is preliminary data.</text>
</comment>
<keyword evidence="1" id="KW-1133">Transmembrane helix</keyword>
<reference evidence="4 5" key="1">
    <citation type="submission" date="2019-07" db="EMBL/GenBank/DDBJ databases">
        <title>Genomics analysis of Aphanomyces spp. identifies a new class of oomycete effector associated with host adaptation.</title>
        <authorList>
            <person name="Gaulin E."/>
        </authorList>
    </citation>
    <scope>NUCLEOTIDE SEQUENCE [LARGE SCALE GENOMIC DNA]</scope>
    <source>
        <strain evidence="4 5">ATCC 201684</strain>
    </source>
</reference>
<proteinExistence type="predicted"/>
<feature type="transmembrane region" description="Helical" evidence="1">
    <location>
        <begin position="129"/>
        <end position="151"/>
    </location>
</feature>
<evidence type="ECO:0000313" key="3">
    <source>
        <dbReference type="EMBL" id="KAF0727241.1"/>
    </source>
</evidence>
<dbReference type="EMBL" id="VJMJ01000199">
    <property type="protein sequence ID" value="KAF0727241.1"/>
    <property type="molecule type" value="Genomic_DNA"/>
</dbReference>
<organism evidence="4 5">
    <name type="scientific">Aphanomyces euteiches</name>
    <dbReference type="NCBI Taxonomy" id="100861"/>
    <lineage>
        <taxon>Eukaryota</taxon>
        <taxon>Sar</taxon>
        <taxon>Stramenopiles</taxon>
        <taxon>Oomycota</taxon>
        <taxon>Saprolegniomycetes</taxon>
        <taxon>Saprolegniales</taxon>
        <taxon>Verrucalvaceae</taxon>
        <taxon>Aphanomyces</taxon>
    </lineage>
</organism>
<evidence type="ECO:0000313" key="5">
    <source>
        <dbReference type="Proteomes" id="UP000481153"/>
    </source>
</evidence>